<reference evidence="4 5" key="1">
    <citation type="submission" date="2019-02" db="EMBL/GenBank/DDBJ databases">
        <title>Deep-cultivation of Planctomycetes and their phenomic and genomic characterization uncovers novel biology.</title>
        <authorList>
            <person name="Wiegand S."/>
            <person name="Jogler M."/>
            <person name="Boedeker C."/>
            <person name="Pinto D."/>
            <person name="Vollmers J."/>
            <person name="Rivas-Marin E."/>
            <person name="Kohn T."/>
            <person name="Peeters S.H."/>
            <person name="Heuer A."/>
            <person name="Rast P."/>
            <person name="Oberbeckmann S."/>
            <person name="Bunk B."/>
            <person name="Jeske O."/>
            <person name="Meyerdierks A."/>
            <person name="Storesund J.E."/>
            <person name="Kallscheuer N."/>
            <person name="Luecker S."/>
            <person name="Lage O.M."/>
            <person name="Pohl T."/>
            <person name="Merkel B.J."/>
            <person name="Hornburger P."/>
            <person name="Mueller R.-W."/>
            <person name="Bruemmer F."/>
            <person name="Labrenz M."/>
            <person name="Spormann A.M."/>
            <person name="Op den Camp H."/>
            <person name="Overmann J."/>
            <person name="Amann R."/>
            <person name="Jetten M.S.M."/>
            <person name="Mascher T."/>
            <person name="Medema M.H."/>
            <person name="Devos D.P."/>
            <person name="Kaster A.-K."/>
            <person name="Ovreas L."/>
            <person name="Rohde M."/>
            <person name="Galperin M.Y."/>
            <person name="Jogler C."/>
        </authorList>
    </citation>
    <scope>NUCLEOTIDE SEQUENCE [LARGE SCALE GENOMIC DNA]</scope>
    <source>
        <strain evidence="4 5">Pla85_3_4</strain>
    </source>
</reference>
<proteinExistence type="predicted"/>
<dbReference type="KEGG" id="lcre:Pla8534_15850"/>
<keyword evidence="2" id="KW-1133">Transmembrane helix</keyword>
<dbReference type="Pfam" id="PF13828">
    <property type="entry name" value="DUF4190"/>
    <property type="match status" value="1"/>
</dbReference>
<sequence length="124" mass="13582">MTSRPENPQRDNPSRENPYASPQHAGYEGLPPPPIVDDGTAGRPSHDNKASHWAFFLGMCGATPCCGLFFSVPAIGMGILGLVRYHRNPSLQGVAHACFGIVLGSLFTLLWIFFALASWHYDPW</sequence>
<evidence type="ECO:0000313" key="4">
    <source>
        <dbReference type="EMBL" id="QDU93802.1"/>
    </source>
</evidence>
<evidence type="ECO:0000256" key="1">
    <source>
        <dbReference type="SAM" id="MobiDB-lite"/>
    </source>
</evidence>
<name>A0A518DPN2_9BACT</name>
<evidence type="ECO:0000259" key="3">
    <source>
        <dbReference type="Pfam" id="PF13828"/>
    </source>
</evidence>
<gene>
    <name evidence="4" type="ORF">Pla8534_15850</name>
</gene>
<feature type="region of interest" description="Disordered" evidence="1">
    <location>
        <begin position="1"/>
        <end position="47"/>
    </location>
</feature>
<dbReference type="EMBL" id="CP036433">
    <property type="protein sequence ID" value="QDU93802.1"/>
    <property type="molecule type" value="Genomic_DNA"/>
</dbReference>
<keyword evidence="5" id="KW-1185">Reference proteome</keyword>
<feature type="transmembrane region" description="Helical" evidence="2">
    <location>
        <begin position="94"/>
        <end position="121"/>
    </location>
</feature>
<keyword evidence="2" id="KW-0472">Membrane</keyword>
<feature type="domain" description="DUF4190" evidence="3">
    <location>
        <begin position="53"/>
        <end position="113"/>
    </location>
</feature>
<accession>A0A518DPN2</accession>
<evidence type="ECO:0000313" key="5">
    <source>
        <dbReference type="Proteomes" id="UP000317648"/>
    </source>
</evidence>
<evidence type="ECO:0000256" key="2">
    <source>
        <dbReference type="SAM" id="Phobius"/>
    </source>
</evidence>
<dbReference type="AlphaFoldDB" id="A0A518DPN2"/>
<protein>
    <recommendedName>
        <fullName evidence="3">DUF4190 domain-containing protein</fullName>
    </recommendedName>
</protein>
<feature type="transmembrane region" description="Helical" evidence="2">
    <location>
        <begin position="53"/>
        <end position="82"/>
    </location>
</feature>
<organism evidence="4 5">
    <name type="scientific">Lignipirellula cremea</name>
    <dbReference type="NCBI Taxonomy" id="2528010"/>
    <lineage>
        <taxon>Bacteria</taxon>
        <taxon>Pseudomonadati</taxon>
        <taxon>Planctomycetota</taxon>
        <taxon>Planctomycetia</taxon>
        <taxon>Pirellulales</taxon>
        <taxon>Pirellulaceae</taxon>
        <taxon>Lignipirellula</taxon>
    </lineage>
</organism>
<dbReference type="RefSeq" id="WP_197443083.1">
    <property type="nucleotide sequence ID" value="NZ_CP036433.1"/>
</dbReference>
<dbReference type="InterPro" id="IPR025241">
    <property type="entry name" value="DUF4190"/>
</dbReference>
<dbReference type="Proteomes" id="UP000317648">
    <property type="component" value="Chromosome"/>
</dbReference>
<keyword evidence="2" id="KW-0812">Transmembrane</keyword>